<keyword evidence="1" id="KW-0472">Membrane</keyword>
<evidence type="ECO:0000313" key="2">
    <source>
        <dbReference type="EMBL" id="EFT83834.1"/>
    </source>
</evidence>
<dbReference type="RefSeq" id="WP_006289225.1">
    <property type="nucleotide sequence ID" value="NZ_AP012333.1"/>
</dbReference>
<organism evidence="2 3">
    <name type="scientific">Parascardovia denticolens DSM 10105 = JCM 12538</name>
    <dbReference type="NCBI Taxonomy" id="864564"/>
    <lineage>
        <taxon>Bacteria</taxon>
        <taxon>Bacillati</taxon>
        <taxon>Actinomycetota</taxon>
        <taxon>Actinomycetes</taxon>
        <taxon>Bifidobacteriales</taxon>
        <taxon>Bifidobacteriaceae</taxon>
        <taxon>Parascardovia</taxon>
    </lineage>
</organism>
<evidence type="ECO:0000256" key="1">
    <source>
        <dbReference type="SAM" id="Phobius"/>
    </source>
</evidence>
<keyword evidence="3" id="KW-1185">Reference proteome</keyword>
<dbReference type="HOGENOM" id="CLU_155691_0_0_11"/>
<dbReference type="Proteomes" id="UP000004946">
    <property type="component" value="Chromosome"/>
</dbReference>
<dbReference type="AlphaFoldDB" id="E6JYK7"/>
<gene>
    <name evidence="2" type="ORF">HMPREF0620_0839</name>
</gene>
<keyword evidence="1" id="KW-0812">Transmembrane</keyword>
<dbReference type="EMBL" id="AEON01000001">
    <property type="protein sequence ID" value="EFT83834.1"/>
    <property type="molecule type" value="Genomic_DNA"/>
</dbReference>
<dbReference type="eggNOG" id="ENOG5031Y5K">
    <property type="taxonomic scope" value="Bacteria"/>
</dbReference>
<proteinExistence type="predicted"/>
<accession>E6JYK7</accession>
<protein>
    <submittedName>
        <fullName evidence="2">Uncharacterized protein</fullName>
    </submittedName>
</protein>
<name>E6JYK7_PARDN</name>
<feature type="transmembrane region" description="Helical" evidence="1">
    <location>
        <begin position="6"/>
        <end position="26"/>
    </location>
</feature>
<dbReference type="KEGG" id="pdo:PSDT_0794"/>
<evidence type="ECO:0000313" key="3">
    <source>
        <dbReference type="Proteomes" id="UP000004946"/>
    </source>
</evidence>
<sequence>MPGWGWAILIVAALIVFILGLIYAFLHAKKAMTGISKTADDIQVRVAKMTEKGELLDRDRVPAFAKPIKASADVYSKAHEEVLEGKRRRSQRHRATWDSWAETDKKTINGLGQKLGIPAEDLLDEND</sequence>
<keyword evidence="1" id="KW-1133">Transmembrane helix</keyword>
<reference evidence="2 3" key="1">
    <citation type="submission" date="2010-12" db="EMBL/GenBank/DDBJ databases">
        <authorList>
            <person name="Muzny D."/>
            <person name="Qin X."/>
            <person name="Buhay C."/>
            <person name="Dugan-Rocha S."/>
            <person name="Ding Y."/>
            <person name="Chen G."/>
            <person name="Hawes A."/>
            <person name="Holder M."/>
            <person name="Jhangiani S."/>
            <person name="Johnson A."/>
            <person name="Khan Z."/>
            <person name="Li Z."/>
            <person name="Liu W."/>
            <person name="Liu X."/>
            <person name="Perez L."/>
            <person name="Shen H."/>
            <person name="Wang Q."/>
            <person name="Watt J."/>
            <person name="Xi L."/>
            <person name="Xin Y."/>
            <person name="Zhou J."/>
            <person name="Deng J."/>
            <person name="Jiang H."/>
            <person name="Liu Y."/>
            <person name="Qu J."/>
            <person name="Song X.-Z."/>
            <person name="Zhang L."/>
            <person name="Villasana D."/>
            <person name="Johnson A."/>
            <person name="Liu J."/>
            <person name="Liyanage D."/>
            <person name="Lorensuhewa L."/>
            <person name="Robinson T."/>
            <person name="Song A."/>
            <person name="Song B.-B."/>
            <person name="Dinh H."/>
            <person name="Thornton R."/>
            <person name="Coyle M."/>
            <person name="Francisco L."/>
            <person name="Jackson L."/>
            <person name="Javaid M."/>
            <person name="Korchina V."/>
            <person name="Kovar C."/>
            <person name="Mata R."/>
            <person name="Mathew T."/>
            <person name="Ngo R."/>
            <person name="Nguyen L."/>
            <person name="Nguyen N."/>
            <person name="Okwuonu G."/>
            <person name="Ongeri F."/>
            <person name="Pham C."/>
            <person name="Simmons D."/>
            <person name="Wilczek-Boney K."/>
            <person name="Hale W."/>
            <person name="Jakkamsetti A."/>
            <person name="Pham P."/>
            <person name="Ruth R."/>
            <person name="San Lucas F."/>
            <person name="Warren J."/>
            <person name="Zhang J."/>
            <person name="Zhao Z."/>
            <person name="Zhou C."/>
            <person name="Zhu D."/>
            <person name="Lee S."/>
            <person name="Bess C."/>
            <person name="Blankenburg K."/>
            <person name="Forbes L."/>
            <person name="Fu Q."/>
            <person name="Gubbala S."/>
            <person name="Hirani K."/>
            <person name="Jayaseelan J.C."/>
            <person name="Lara F."/>
            <person name="Munidasa M."/>
            <person name="Palculict T."/>
            <person name="Patil S."/>
            <person name="Pu L.-L."/>
            <person name="Saada N."/>
            <person name="Tang L."/>
            <person name="Weissenberger G."/>
            <person name="Zhu Y."/>
            <person name="Hemphill L."/>
            <person name="Shang Y."/>
            <person name="Youmans B."/>
            <person name="Ayvaz T."/>
            <person name="Ross M."/>
            <person name="Santibanez J."/>
            <person name="Aqrawi P."/>
            <person name="Gross S."/>
            <person name="Joshi V."/>
            <person name="Fowler G."/>
            <person name="Nazareth L."/>
            <person name="Reid J."/>
            <person name="Worley K."/>
            <person name="Petrosino J."/>
            <person name="Highlander S."/>
            <person name="Gibbs R."/>
        </authorList>
    </citation>
    <scope>NUCLEOTIDE SEQUENCE [LARGE SCALE GENOMIC DNA]</scope>
    <source>
        <strain evidence="2 3">DSM 10105</strain>
    </source>
</reference>
<dbReference type="PATRIC" id="fig|864564.6.peg.874"/>
<comment type="caution">
    <text evidence="2">The sequence shown here is derived from an EMBL/GenBank/DDBJ whole genome shotgun (WGS) entry which is preliminary data.</text>
</comment>